<dbReference type="Pfam" id="PF00072">
    <property type="entry name" value="Response_reg"/>
    <property type="match status" value="1"/>
</dbReference>
<dbReference type="PANTHER" id="PTHR44591:SF3">
    <property type="entry name" value="RESPONSE REGULATORY DOMAIN-CONTAINING PROTEIN"/>
    <property type="match status" value="1"/>
</dbReference>
<protein>
    <submittedName>
        <fullName evidence="4">Transcriptional regulatory protein AfsQ1</fullName>
    </submittedName>
</protein>
<evidence type="ECO:0000313" key="4">
    <source>
        <dbReference type="EMBL" id="SLN63646.1"/>
    </source>
</evidence>
<dbReference type="InterPro" id="IPR050595">
    <property type="entry name" value="Bact_response_regulator"/>
</dbReference>
<feature type="domain" description="Response regulatory" evidence="3">
    <location>
        <begin position="3"/>
        <end position="121"/>
    </location>
</feature>
<dbReference type="InterPro" id="IPR011006">
    <property type="entry name" value="CheY-like_superfamily"/>
</dbReference>
<dbReference type="SMART" id="SM00448">
    <property type="entry name" value="REC"/>
    <property type="match status" value="1"/>
</dbReference>
<dbReference type="AlphaFoldDB" id="A0A1Y5TGF2"/>
<evidence type="ECO:0000313" key="5">
    <source>
        <dbReference type="Proteomes" id="UP000193862"/>
    </source>
</evidence>
<dbReference type="Proteomes" id="UP000193862">
    <property type="component" value="Unassembled WGS sequence"/>
</dbReference>
<accession>A0A1Y5TGF2</accession>
<gene>
    <name evidence="4" type="primary">afsQ1_2</name>
    <name evidence="4" type="ORF">AQS8620_02911</name>
</gene>
<dbReference type="EMBL" id="FWFS01000011">
    <property type="protein sequence ID" value="SLN63646.1"/>
    <property type="molecule type" value="Genomic_DNA"/>
</dbReference>
<proteinExistence type="predicted"/>
<dbReference type="InterPro" id="IPR001789">
    <property type="entry name" value="Sig_transdc_resp-reg_receiver"/>
</dbReference>
<reference evidence="4 5" key="1">
    <citation type="submission" date="2017-03" db="EMBL/GenBank/DDBJ databases">
        <authorList>
            <person name="Afonso C.L."/>
            <person name="Miller P.J."/>
            <person name="Scott M.A."/>
            <person name="Spackman E."/>
            <person name="Goraichik I."/>
            <person name="Dimitrov K.M."/>
            <person name="Suarez D.L."/>
            <person name="Swayne D.E."/>
        </authorList>
    </citation>
    <scope>NUCLEOTIDE SEQUENCE [LARGE SCALE GENOMIC DNA]</scope>
    <source>
        <strain evidence="4 5">CECT 8620</strain>
    </source>
</reference>
<dbReference type="OrthoDB" id="9802155at2"/>
<name>A0A1Y5TGF2_9RHOB</name>
<organism evidence="4 5">
    <name type="scientific">Aquimixticola soesokkakensis</name>
    <dbReference type="NCBI Taxonomy" id="1519096"/>
    <lineage>
        <taxon>Bacteria</taxon>
        <taxon>Pseudomonadati</taxon>
        <taxon>Pseudomonadota</taxon>
        <taxon>Alphaproteobacteria</taxon>
        <taxon>Rhodobacterales</taxon>
        <taxon>Paracoccaceae</taxon>
        <taxon>Aquimixticola</taxon>
    </lineage>
</organism>
<dbReference type="Gene3D" id="3.40.50.2300">
    <property type="match status" value="1"/>
</dbReference>
<dbReference type="GO" id="GO:0000160">
    <property type="term" value="P:phosphorelay signal transduction system"/>
    <property type="evidence" value="ECO:0007669"/>
    <property type="project" value="InterPro"/>
</dbReference>
<feature type="modified residue" description="4-aspartylphosphate" evidence="2">
    <location>
        <position position="54"/>
    </location>
</feature>
<evidence type="ECO:0000256" key="2">
    <source>
        <dbReference type="PROSITE-ProRule" id="PRU00169"/>
    </source>
</evidence>
<dbReference type="RefSeq" id="WP_159453255.1">
    <property type="nucleotide sequence ID" value="NZ_FWFS01000011.1"/>
</dbReference>
<keyword evidence="5" id="KW-1185">Reference proteome</keyword>
<evidence type="ECO:0000259" key="3">
    <source>
        <dbReference type="PROSITE" id="PS50110"/>
    </source>
</evidence>
<sequence>MATILIADDDPAYLQAFEAGMTAMGHHVVTASGGKSVGQIITRNLPPIDIVFLDFIMPGGGGVSSLHVIKQLRPTLPVIIISGHVAALDSPIFLEGMALADDKLAKTAPLAFLHAIVQQFTSGSER</sequence>
<keyword evidence="1 2" id="KW-0597">Phosphoprotein</keyword>
<dbReference type="PROSITE" id="PS50110">
    <property type="entry name" value="RESPONSE_REGULATORY"/>
    <property type="match status" value="1"/>
</dbReference>
<evidence type="ECO:0000256" key="1">
    <source>
        <dbReference type="ARBA" id="ARBA00022553"/>
    </source>
</evidence>
<dbReference type="SUPFAM" id="SSF52172">
    <property type="entry name" value="CheY-like"/>
    <property type="match status" value="1"/>
</dbReference>
<dbReference type="PANTHER" id="PTHR44591">
    <property type="entry name" value="STRESS RESPONSE REGULATOR PROTEIN 1"/>
    <property type="match status" value="1"/>
</dbReference>